<accession>A0A1V6T098</accession>
<sequence>MLLLALTAIAGIAAALICPFSTSGGTVARVNCYSCPADQCKIVTSFSIAKVPDAEVSCIWGAGQKKGNDRRWYYDPTNECFIRHNRLKARACRRLADLDDCMVIATGPGAAAAAGDGVAATAGPGGAAAAAGPGGTAEAPDKRPPCKPPQGKQPD</sequence>
<comment type="caution">
    <text evidence="3">The sequence shown here is derived from an EMBL/GenBank/DDBJ whole genome shotgun (WGS) entry which is preliminary data.</text>
</comment>
<keyword evidence="2" id="KW-0732">Signal</keyword>
<proteinExistence type="predicted"/>
<feature type="chain" id="PRO_5013116664" description="Secreted protein" evidence="2">
    <location>
        <begin position="16"/>
        <end position="155"/>
    </location>
</feature>
<evidence type="ECO:0000256" key="1">
    <source>
        <dbReference type="SAM" id="MobiDB-lite"/>
    </source>
</evidence>
<dbReference type="Proteomes" id="UP000191342">
    <property type="component" value="Unassembled WGS sequence"/>
</dbReference>
<evidence type="ECO:0000313" key="3">
    <source>
        <dbReference type="EMBL" id="OQE19778.1"/>
    </source>
</evidence>
<feature type="region of interest" description="Disordered" evidence="1">
    <location>
        <begin position="122"/>
        <end position="155"/>
    </location>
</feature>
<name>A0A1V6T098_9EURO</name>
<evidence type="ECO:0000313" key="4">
    <source>
        <dbReference type="Proteomes" id="UP000191342"/>
    </source>
</evidence>
<gene>
    <name evidence="3" type="ORF">PENFLA_c018G05681</name>
</gene>
<dbReference type="EMBL" id="MLQL01000018">
    <property type="protein sequence ID" value="OQE19778.1"/>
    <property type="molecule type" value="Genomic_DNA"/>
</dbReference>
<evidence type="ECO:0008006" key="5">
    <source>
        <dbReference type="Google" id="ProtNLM"/>
    </source>
</evidence>
<dbReference type="AlphaFoldDB" id="A0A1V6T098"/>
<keyword evidence="4" id="KW-1185">Reference proteome</keyword>
<feature type="signal peptide" evidence="2">
    <location>
        <begin position="1"/>
        <end position="15"/>
    </location>
</feature>
<feature type="compositionally biased region" description="Low complexity" evidence="1">
    <location>
        <begin position="122"/>
        <end position="131"/>
    </location>
</feature>
<organism evidence="3 4">
    <name type="scientific">Penicillium flavigenum</name>
    <dbReference type="NCBI Taxonomy" id="254877"/>
    <lineage>
        <taxon>Eukaryota</taxon>
        <taxon>Fungi</taxon>
        <taxon>Dikarya</taxon>
        <taxon>Ascomycota</taxon>
        <taxon>Pezizomycotina</taxon>
        <taxon>Eurotiomycetes</taxon>
        <taxon>Eurotiomycetidae</taxon>
        <taxon>Eurotiales</taxon>
        <taxon>Aspergillaceae</taxon>
        <taxon>Penicillium</taxon>
    </lineage>
</organism>
<evidence type="ECO:0000256" key="2">
    <source>
        <dbReference type="SAM" id="SignalP"/>
    </source>
</evidence>
<protein>
    <recommendedName>
        <fullName evidence="5">Secreted protein</fullName>
    </recommendedName>
</protein>
<reference evidence="4" key="1">
    <citation type="journal article" date="2017" name="Nat. Microbiol.">
        <title>Global analysis of biosynthetic gene clusters reveals vast potential of secondary metabolite production in Penicillium species.</title>
        <authorList>
            <person name="Nielsen J.C."/>
            <person name="Grijseels S."/>
            <person name="Prigent S."/>
            <person name="Ji B."/>
            <person name="Dainat J."/>
            <person name="Nielsen K.F."/>
            <person name="Frisvad J.C."/>
            <person name="Workman M."/>
            <person name="Nielsen J."/>
        </authorList>
    </citation>
    <scope>NUCLEOTIDE SEQUENCE [LARGE SCALE GENOMIC DNA]</scope>
    <source>
        <strain evidence="4">IBT 14082</strain>
    </source>
</reference>